<dbReference type="NCBIfam" id="TIGR02273">
    <property type="entry name" value="16S_RimM"/>
    <property type="match status" value="1"/>
</dbReference>
<dbReference type="SUPFAM" id="SSF50447">
    <property type="entry name" value="Translation proteins"/>
    <property type="match status" value="1"/>
</dbReference>
<comment type="subunit">
    <text evidence="5">Binds ribosomal protein uS19.</text>
</comment>
<evidence type="ECO:0000256" key="2">
    <source>
        <dbReference type="ARBA" id="ARBA00022517"/>
    </source>
</evidence>
<gene>
    <name evidence="5 8" type="primary">rimM</name>
    <name evidence="8" type="ORF">MACH08_17550</name>
</gene>
<evidence type="ECO:0000256" key="5">
    <source>
        <dbReference type="HAMAP-Rule" id="MF_00014"/>
    </source>
</evidence>
<comment type="domain">
    <text evidence="5">The PRC barrel domain binds ribosomal protein uS19.</text>
</comment>
<accession>A0ABQ5TI81</accession>
<comment type="subcellular location">
    <subcellularLocation>
        <location evidence="5">Cytoplasm</location>
    </subcellularLocation>
</comment>
<evidence type="ECO:0000259" key="7">
    <source>
        <dbReference type="Pfam" id="PF05239"/>
    </source>
</evidence>
<dbReference type="InterPro" id="IPR027275">
    <property type="entry name" value="PRC-brl_dom"/>
</dbReference>
<dbReference type="Gene3D" id="2.40.30.60">
    <property type="entry name" value="RimM"/>
    <property type="match status" value="1"/>
</dbReference>
<sequence>MSEGKFNIGKIVNTHGIRGEVKVVRITDFEDRFSSGNTVYLQDNQGEYKPLVIATHRVHKGFDLLQFKGYENINEVEAFKGLMLSIDEDQLTDLEEGAYYYHEIVGCKVFTTDGEELGKVKEILSPGANDVWVVQRINAKDLLIPYIEQVVKEVDNENKIIKIQLMEGMLD</sequence>
<evidence type="ECO:0000313" key="8">
    <source>
        <dbReference type="EMBL" id="GLO65971.1"/>
    </source>
</evidence>
<dbReference type="InterPro" id="IPR036976">
    <property type="entry name" value="RimM_N_sf"/>
</dbReference>
<dbReference type="RefSeq" id="WP_317957962.1">
    <property type="nucleotide sequence ID" value="NZ_BSKO01000001.1"/>
</dbReference>
<comment type="function">
    <text evidence="5">An accessory protein needed during the final step in the assembly of 30S ribosomal subunit, possibly for assembly of the head region. Essential for efficient processing of 16S rRNA. May be needed both before and after RbfA during the maturation of 16S rRNA. It has affinity for free ribosomal 30S subunits but not for 70S ribosomes.</text>
</comment>
<dbReference type="PANTHER" id="PTHR33692:SF1">
    <property type="entry name" value="RIBOSOME MATURATION FACTOR RIMM"/>
    <property type="match status" value="1"/>
</dbReference>
<comment type="similarity">
    <text evidence="5">Belongs to the RimM family.</text>
</comment>
<dbReference type="InterPro" id="IPR011033">
    <property type="entry name" value="PRC_barrel-like_sf"/>
</dbReference>
<dbReference type="Gene3D" id="2.30.30.240">
    <property type="entry name" value="PRC-barrel domain"/>
    <property type="match status" value="1"/>
</dbReference>
<evidence type="ECO:0000313" key="9">
    <source>
        <dbReference type="Proteomes" id="UP001275436"/>
    </source>
</evidence>
<keyword evidence="1 5" id="KW-0963">Cytoplasm</keyword>
<keyword evidence="2 5" id="KW-0690">Ribosome biogenesis</keyword>
<reference evidence="8 9" key="1">
    <citation type="submission" date="2023-02" db="EMBL/GenBank/DDBJ databases">
        <title>Oceanobacillus kimchii IFOP_LL358 isolated form Alexandrium catenella lab strain.</title>
        <authorList>
            <person name="Gajardo G."/>
            <person name="Ueki S."/>
            <person name="Maruyama F."/>
        </authorList>
    </citation>
    <scope>NUCLEOTIDE SEQUENCE [LARGE SCALE GENOMIC DNA]</scope>
    <source>
        <strain evidence="8 9">IFOP_LL358</strain>
    </source>
</reference>
<evidence type="ECO:0000259" key="6">
    <source>
        <dbReference type="Pfam" id="PF01782"/>
    </source>
</evidence>
<comment type="caution">
    <text evidence="8">The sequence shown here is derived from an EMBL/GenBank/DDBJ whole genome shotgun (WGS) entry which is preliminary data.</text>
</comment>
<name>A0ABQ5TI81_9BACI</name>
<dbReference type="SUPFAM" id="SSF50346">
    <property type="entry name" value="PRC-barrel domain"/>
    <property type="match status" value="1"/>
</dbReference>
<keyword evidence="3 5" id="KW-0698">rRNA processing</keyword>
<organism evidence="8 9">
    <name type="scientific">Oceanobacillus kimchii</name>
    <dbReference type="NCBI Taxonomy" id="746691"/>
    <lineage>
        <taxon>Bacteria</taxon>
        <taxon>Bacillati</taxon>
        <taxon>Bacillota</taxon>
        <taxon>Bacilli</taxon>
        <taxon>Bacillales</taxon>
        <taxon>Bacillaceae</taxon>
        <taxon>Oceanobacillus</taxon>
    </lineage>
</organism>
<feature type="domain" description="RimM N-terminal" evidence="6">
    <location>
        <begin position="8"/>
        <end position="90"/>
    </location>
</feature>
<evidence type="ECO:0000256" key="4">
    <source>
        <dbReference type="ARBA" id="ARBA00023186"/>
    </source>
</evidence>
<evidence type="ECO:0000256" key="3">
    <source>
        <dbReference type="ARBA" id="ARBA00022552"/>
    </source>
</evidence>
<keyword evidence="4 5" id="KW-0143">Chaperone</keyword>
<dbReference type="Pfam" id="PF01782">
    <property type="entry name" value="RimM"/>
    <property type="match status" value="1"/>
</dbReference>
<dbReference type="HAMAP" id="MF_00014">
    <property type="entry name" value="Ribosome_mat_RimM"/>
    <property type="match status" value="1"/>
</dbReference>
<dbReference type="InterPro" id="IPR011961">
    <property type="entry name" value="RimM"/>
</dbReference>
<dbReference type="EMBL" id="BSKO01000001">
    <property type="protein sequence ID" value="GLO65971.1"/>
    <property type="molecule type" value="Genomic_DNA"/>
</dbReference>
<feature type="domain" description="PRC-barrel" evidence="7">
    <location>
        <begin position="97"/>
        <end position="169"/>
    </location>
</feature>
<dbReference type="PANTHER" id="PTHR33692">
    <property type="entry name" value="RIBOSOME MATURATION FACTOR RIMM"/>
    <property type="match status" value="1"/>
</dbReference>
<proteinExistence type="inferred from homology"/>
<dbReference type="Pfam" id="PF05239">
    <property type="entry name" value="PRC"/>
    <property type="match status" value="1"/>
</dbReference>
<dbReference type="Proteomes" id="UP001275436">
    <property type="component" value="Unassembled WGS sequence"/>
</dbReference>
<dbReference type="InterPro" id="IPR002676">
    <property type="entry name" value="RimM_N"/>
</dbReference>
<evidence type="ECO:0000256" key="1">
    <source>
        <dbReference type="ARBA" id="ARBA00022490"/>
    </source>
</evidence>
<keyword evidence="9" id="KW-1185">Reference proteome</keyword>
<protein>
    <recommendedName>
        <fullName evidence="5">Ribosome maturation factor RimM</fullName>
    </recommendedName>
</protein>
<dbReference type="InterPro" id="IPR009000">
    <property type="entry name" value="Transl_B-barrel_sf"/>
</dbReference>